<feature type="domain" description="O-antigen ligase-related" evidence="6">
    <location>
        <begin position="171"/>
        <end position="320"/>
    </location>
</feature>
<sequence>MTFAGAIGIPKAFNVTTLLIFLCSLGVVSLKPVIYSTDKADKALIWSFLVFGISLILASIADLLEARGFDKPSRFLLAIPVLFLLLRSKGPKDWLWYGVVIGAILAFLLALYERIVLGVERASGGEHPIMFGDTAMMLGWLSFVAAAFFFSEKRSVWVAIALFAGLSGMGASVLSGSRGGWVAVPFIGLFMFWQCRDLLGKKHLFKLFLSASLLVVIAVAVPQTGIQKRVGEAVSNIDQYLDGTKTGTSVGTRFDMWKASIHMFQESPIFGVGASQVQPIKRELADQGRININAVPYDHAHNEYFHALSTRGLVGLLLLLMVYLVPMKLFLRKLHNYKDNWRVRSYAIAGALIPMCYMDFALTQSMFMHNIGVMMYAFPIVFFWAALRWAEREELEKESSV</sequence>
<reference evidence="8" key="1">
    <citation type="submission" date="2023-07" db="EMBL/GenBank/DDBJ databases">
        <title>Marinomonas vulgaris A79, complete genome.</title>
        <authorList>
            <person name="Ying J.-J."/>
        </authorList>
    </citation>
    <scope>NUCLEOTIDE SEQUENCE [LARGE SCALE GENOMIC DNA]</scope>
    <source>
        <strain evidence="8">A79</strain>
    </source>
</reference>
<evidence type="ECO:0000256" key="4">
    <source>
        <dbReference type="ARBA" id="ARBA00023136"/>
    </source>
</evidence>
<keyword evidence="3 5" id="KW-1133">Transmembrane helix</keyword>
<keyword evidence="8" id="KW-1185">Reference proteome</keyword>
<evidence type="ECO:0000256" key="1">
    <source>
        <dbReference type="ARBA" id="ARBA00004141"/>
    </source>
</evidence>
<gene>
    <name evidence="7" type="ORF">J9B83_01375</name>
</gene>
<feature type="transmembrane region" description="Helical" evidence="5">
    <location>
        <begin position="343"/>
        <end position="361"/>
    </location>
</feature>
<dbReference type="InterPro" id="IPR051533">
    <property type="entry name" value="WaaL-like"/>
</dbReference>
<comment type="subcellular location">
    <subcellularLocation>
        <location evidence="1">Membrane</location>
        <topology evidence="1">Multi-pass membrane protein</topology>
    </subcellularLocation>
</comment>
<evidence type="ECO:0000256" key="2">
    <source>
        <dbReference type="ARBA" id="ARBA00022692"/>
    </source>
</evidence>
<evidence type="ECO:0000259" key="6">
    <source>
        <dbReference type="Pfam" id="PF04932"/>
    </source>
</evidence>
<name>A0ABS5H798_9GAMM</name>
<dbReference type="Pfam" id="PF04932">
    <property type="entry name" value="Wzy_C"/>
    <property type="match status" value="1"/>
</dbReference>
<feature type="transmembrane region" description="Helical" evidence="5">
    <location>
        <begin position="312"/>
        <end position="331"/>
    </location>
</feature>
<evidence type="ECO:0000256" key="5">
    <source>
        <dbReference type="SAM" id="Phobius"/>
    </source>
</evidence>
<dbReference type="EMBL" id="JAGSSV010000001">
    <property type="protein sequence ID" value="MBR7887573.1"/>
    <property type="molecule type" value="Genomic_DNA"/>
</dbReference>
<keyword evidence="7" id="KW-0436">Ligase</keyword>
<dbReference type="InterPro" id="IPR007016">
    <property type="entry name" value="O-antigen_ligase-rel_domated"/>
</dbReference>
<feature type="transmembrane region" description="Helical" evidence="5">
    <location>
        <begin position="179"/>
        <end position="195"/>
    </location>
</feature>
<keyword evidence="2 5" id="KW-0812">Transmembrane</keyword>
<dbReference type="PANTHER" id="PTHR37422">
    <property type="entry name" value="TEICHURONIC ACID BIOSYNTHESIS PROTEIN TUAE"/>
    <property type="match status" value="1"/>
</dbReference>
<feature type="transmembrane region" description="Helical" evidence="5">
    <location>
        <begin position="43"/>
        <end position="64"/>
    </location>
</feature>
<accession>A0ABS5H798</accession>
<evidence type="ECO:0000313" key="8">
    <source>
        <dbReference type="Proteomes" id="UP000679722"/>
    </source>
</evidence>
<protein>
    <submittedName>
        <fullName evidence="7">O-antigen ligase family protein</fullName>
    </submittedName>
</protein>
<dbReference type="Proteomes" id="UP000679722">
    <property type="component" value="Unassembled WGS sequence"/>
</dbReference>
<keyword evidence="4 5" id="KW-0472">Membrane</keyword>
<feature type="transmembrane region" description="Helical" evidence="5">
    <location>
        <begin position="207"/>
        <end position="226"/>
    </location>
</feature>
<comment type="caution">
    <text evidence="7">The sequence shown here is derived from an EMBL/GenBank/DDBJ whole genome shotgun (WGS) entry which is preliminary data.</text>
</comment>
<organism evidence="7 8">
    <name type="scientific">Marinomonas vulgaris</name>
    <dbReference type="NCBI Taxonomy" id="2823372"/>
    <lineage>
        <taxon>Bacteria</taxon>
        <taxon>Pseudomonadati</taxon>
        <taxon>Pseudomonadota</taxon>
        <taxon>Gammaproteobacteria</taxon>
        <taxon>Oceanospirillales</taxon>
        <taxon>Oceanospirillaceae</taxon>
        <taxon>Marinomonas</taxon>
    </lineage>
</organism>
<feature type="transmembrane region" description="Helical" evidence="5">
    <location>
        <begin position="94"/>
        <end position="117"/>
    </location>
</feature>
<feature type="transmembrane region" description="Helical" evidence="5">
    <location>
        <begin position="129"/>
        <end position="149"/>
    </location>
</feature>
<dbReference type="GO" id="GO:0016874">
    <property type="term" value="F:ligase activity"/>
    <property type="evidence" value="ECO:0007669"/>
    <property type="project" value="UniProtKB-KW"/>
</dbReference>
<proteinExistence type="predicted"/>
<feature type="transmembrane region" description="Helical" evidence="5">
    <location>
        <begin position="367"/>
        <end position="387"/>
    </location>
</feature>
<dbReference type="PANTHER" id="PTHR37422:SF17">
    <property type="entry name" value="O-ANTIGEN LIGASE"/>
    <property type="match status" value="1"/>
</dbReference>
<evidence type="ECO:0000256" key="3">
    <source>
        <dbReference type="ARBA" id="ARBA00022989"/>
    </source>
</evidence>
<evidence type="ECO:0000313" key="7">
    <source>
        <dbReference type="EMBL" id="MBR7887573.1"/>
    </source>
</evidence>
<feature type="transmembrane region" description="Helical" evidence="5">
    <location>
        <begin position="12"/>
        <end position="31"/>
    </location>
</feature>